<evidence type="ECO:0000256" key="1">
    <source>
        <dbReference type="ARBA" id="ARBA00001971"/>
    </source>
</evidence>
<dbReference type="InterPro" id="IPR002397">
    <property type="entry name" value="Cyt_P450_B"/>
</dbReference>
<dbReference type="GO" id="GO:0004497">
    <property type="term" value="F:monooxygenase activity"/>
    <property type="evidence" value="ECO:0007669"/>
    <property type="project" value="UniProtKB-KW"/>
</dbReference>
<evidence type="ECO:0000313" key="9">
    <source>
        <dbReference type="Proteomes" id="UP000095210"/>
    </source>
</evidence>
<organism evidence="8 9">
    <name type="scientific">Actinoalloteichus hymeniacidonis</name>
    <dbReference type="NCBI Taxonomy" id="340345"/>
    <lineage>
        <taxon>Bacteria</taxon>
        <taxon>Bacillati</taxon>
        <taxon>Actinomycetota</taxon>
        <taxon>Actinomycetes</taxon>
        <taxon>Pseudonocardiales</taxon>
        <taxon>Pseudonocardiaceae</taxon>
        <taxon>Actinoalloteichus</taxon>
    </lineage>
</organism>
<keyword evidence="6" id="KW-0408">Iron</keyword>
<dbReference type="PANTHER" id="PTHR46696">
    <property type="entry name" value="P450, PUTATIVE (EUROFUNG)-RELATED"/>
    <property type="match status" value="1"/>
</dbReference>
<proteinExistence type="inferred from homology"/>
<name>A0AAC9MZ55_9PSEU</name>
<dbReference type="InterPro" id="IPR036396">
    <property type="entry name" value="Cyt_P450_sf"/>
</dbReference>
<dbReference type="EMBL" id="CP014859">
    <property type="protein sequence ID" value="AOS64005.1"/>
    <property type="molecule type" value="Genomic_DNA"/>
</dbReference>
<dbReference type="PANTHER" id="PTHR46696:SF5">
    <property type="entry name" value="CYTOCHROME P450 BJ-1"/>
    <property type="match status" value="1"/>
</dbReference>
<keyword evidence="4" id="KW-0479">Metal-binding</keyword>
<comment type="similarity">
    <text evidence="2">Belongs to the cytochrome P450 family.</text>
</comment>
<dbReference type="GO" id="GO:0016705">
    <property type="term" value="F:oxidoreductase activity, acting on paired donors, with incorporation or reduction of molecular oxygen"/>
    <property type="evidence" value="ECO:0007669"/>
    <property type="project" value="InterPro"/>
</dbReference>
<sequence length="495" mass="53589">MNHGRKPAPIAVITSPEGASTRPTTIIAWPRPYPVDTGNCSSCGFTSDIANIENPNTAEVRFVSKTGLRPVVQRSTSCLAGDMEIHVDEPAAGRERTESVLDYPIPAPSALEPPPEWSRLRQTCPVAKVRLPSGDEASLLTRYADVKQVLADPRFRPALNSPDAARVSDNESGGVFSSPLVTALDLENHQQWRRMVGKWFTAKRITALRPAIEAMAEQLVDDMVAAGPTADLKSALGFPLPVWVICDMLGVSENDRDKFASWSNALLSLTRFTQAEMDVAQAEFDAYMAGHIAATRENPGEDLISELIAAADAEGQVMTDIVLLNTAQGLLLAGHETTSNMIGKMVGMLLADRSRWERLLADRTLVRTAVEEALRMDANPSFGLPRFIDADIEVGEVAVPQRTTLVCNIGAANRDENAFDNAAEMDLARTPNPHLAFGSGGSSCLGQSLARTELQAVLEVLLRRLPTLELAVPAEDLERVDGLVVGGLKELPVRW</sequence>
<keyword evidence="5" id="KW-0560">Oxidoreductase</keyword>
<dbReference type="CDD" id="cd11031">
    <property type="entry name" value="Cyp158A-like"/>
    <property type="match status" value="1"/>
</dbReference>
<dbReference type="KEGG" id="ahm:TL08_16025"/>
<gene>
    <name evidence="8" type="ORF">TL08_16025</name>
</gene>
<dbReference type="AlphaFoldDB" id="A0AAC9MZ55"/>
<dbReference type="SUPFAM" id="SSF48264">
    <property type="entry name" value="Cytochrome P450"/>
    <property type="match status" value="1"/>
</dbReference>
<dbReference type="Proteomes" id="UP000095210">
    <property type="component" value="Chromosome"/>
</dbReference>
<evidence type="ECO:0000256" key="6">
    <source>
        <dbReference type="ARBA" id="ARBA00023004"/>
    </source>
</evidence>
<dbReference type="Pfam" id="PF00067">
    <property type="entry name" value="p450"/>
    <property type="match status" value="1"/>
</dbReference>
<evidence type="ECO:0000313" key="8">
    <source>
        <dbReference type="EMBL" id="AOS64005.1"/>
    </source>
</evidence>
<dbReference type="InterPro" id="IPR001128">
    <property type="entry name" value="Cyt_P450"/>
</dbReference>
<dbReference type="FunFam" id="1.10.630.10:FF:000018">
    <property type="entry name" value="Cytochrome P450 monooxygenase"/>
    <property type="match status" value="1"/>
</dbReference>
<reference evidence="9" key="1">
    <citation type="submission" date="2016-03" db="EMBL/GenBank/DDBJ databases">
        <title>Complete genome sequence of the type strain Actinoalloteichus hymeniacidonis DSM 45092.</title>
        <authorList>
            <person name="Schaffert L."/>
            <person name="Albersmeier A."/>
            <person name="Winkler A."/>
            <person name="Kalinowski J."/>
            <person name="Zotchev S."/>
            <person name="Ruckert C."/>
        </authorList>
    </citation>
    <scope>NUCLEOTIDE SEQUENCE [LARGE SCALE GENOMIC DNA]</scope>
    <source>
        <strain evidence="9">HPA177(T) (DSM 45092(T))</strain>
    </source>
</reference>
<dbReference type="GO" id="GO:0005506">
    <property type="term" value="F:iron ion binding"/>
    <property type="evidence" value="ECO:0007669"/>
    <property type="project" value="InterPro"/>
</dbReference>
<accession>A0AAC9MZ55</accession>
<comment type="cofactor">
    <cofactor evidence="1">
        <name>heme</name>
        <dbReference type="ChEBI" id="CHEBI:30413"/>
    </cofactor>
</comment>
<evidence type="ECO:0000256" key="5">
    <source>
        <dbReference type="ARBA" id="ARBA00023002"/>
    </source>
</evidence>
<evidence type="ECO:0000256" key="2">
    <source>
        <dbReference type="ARBA" id="ARBA00010617"/>
    </source>
</evidence>
<evidence type="ECO:0000256" key="7">
    <source>
        <dbReference type="ARBA" id="ARBA00023033"/>
    </source>
</evidence>
<evidence type="ECO:0000256" key="3">
    <source>
        <dbReference type="ARBA" id="ARBA00022617"/>
    </source>
</evidence>
<keyword evidence="3" id="KW-0349">Heme</keyword>
<evidence type="ECO:0000256" key="4">
    <source>
        <dbReference type="ARBA" id="ARBA00022723"/>
    </source>
</evidence>
<keyword evidence="9" id="KW-1185">Reference proteome</keyword>
<protein>
    <submittedName>
        <fullName evidence="8">Cytochrome P450</fullName>
    </submittedName>
</protein>
<dbReference type="GO" id="GO:0020037">
    <property type="term" value="F:heme binding"/>
    <property type="evidence" value="ECO:0007669"/>
    <property type="project" value="InterPro"/>
</dbReference>
<keyword evidence="7" id="KW-0503">Monooxygenase</keyword>
<dbReference type="PRINTS" id="PR00385">
    <property type="entry name" value="P450"/>
</dbReference>
<dbReference type="PRINTS" id="PR00359">
    <property type="entry name" value="BP450"/>
</dbReference>
<dbReference type="Gene3D" id="1.10.630.10">
    <property type="entry name" value="Cytochrome P450"/>
    <property type="match status" value="1"/>
</dbReference>